<evidence type="ECO:0000256" key="1">
    <source>
        <dbReference type="SAM" id="SignalP"/>
    </source>
</evidence>
<dbReference type="InParanoid" id="A0A543AYM9"/>
<dbReference type="OrthoDB" id="9778998at2"/>
<dbReference type="Proteomes" id="UP000317043">
    <property type="component" value="Unassembled WGS sequence"/>
</dbReference>
<proteinExistence type="predicted"/>
<dbReference type="AlphaFoldDB" id="A0A543AYM9"/>
<evidence type="ECO:0000313" key="2">
    <source>
        <dbReference type="EMBL" id="TQL77689.1"/>
    </source>
</evidence>
<keyword evidence="1" id="KW-0732">Signal</keyword>
<accession>A0A543AYM9</accession>
<dbReference type="RefSeq" id="WP_142040962.1">
    <property type="nucleotide sequence ID" value="NZ_JBHTGS010000001.1"/>
</dbReference>
<dbReference type="InterPro" id="IPR019198">
    <property type="entry name" value="Beta_propeller_containing"/>
</dbReference>
<name>A0A543AYM9_9ACTN</name>
<dbReference type="InterPro" id="IPR014441">
    <property type="entry name" value="UCP006425_b-propeller"/>
</dbReference>
<dbReference type="EMBL" id="VFOW01000001">
    <property type="protein sequence ID" value="TQL77689.1"/>
    <property type="molecule type" value="Genomic_DNA"/>
</dbReference>
<organism evidence="2 3">
    <name type="scientific">Stackebrandtia endophytica</name>
    <dbReference type="NCBI Taxonomy" id="1496996"/>
    <lineage>
        <taxon>Bacteria</taxon>
        <taxon>Bacillati</taxon>
        <taxon>Actinomycetota</taxon>
        <taxon>Actinomycetes</taxon>
        <taxon>Glycomycetales</taxon>
        <taxon>Glycomycetaceae</taxon>
        <taxon>Stackebrandtia</taxon>
    </lineage>
</organism>
<keyword evidence="3" id="KW-1185">Reference proteome</keyword>
<feature type="chain" id="PRO_5022079308" evidence="1">
    <location>
        <begin position="22"/>
        <end position="587"/>
    </location>
</feature>
<feature type="signal peptide" evidence="1">
    <location>
        <begin position="1"/>
        <end position="21"/>
    </location>
</feature>
<reference evidence="2 3" key="1">
    <citation type="submission" date="2019-06" db="EMBL/GenBank/DDBJ databases">
        <title>Sequencing the genomes of 1000 actinobacteria strains.</title>
        <authorList>
            <person name="Klenk H.-P."/>
        </authorList>
    </citation>
    <scope>NUCLEOTIDE SEQUENCE [LARGE SCALE GENOMIC DNA]</scope>
    <source>
        <strain evidence="2 3">DSM 45928</strain>
    </source>
</reference>
<protein>
    <submittedName>
        <fullName evidence="2">Beta propeller domain-containing protein</fullName>
    </submittedName>
</protein>
<sequence length="587" mass="62482">MKRLTFVVAGVVLGSMLTGCADTESSSTASSDTRLTGALTSFETCDEAVAELRERATAHTPMVTADTTMEATAADAPGIAKSSDTYSTTNVQEAGVDEPDLVKTDGKRIVTVVDGTVKVTDAATREPIGEVPLETGTFGLSQLLLHDGRALVMAGLGEWGPDAGGTRILLVDVVNLTVLNDFEIEGYYVDARAVDGLARLVVRSMPRFETFAEPAEDSQDRADRIAKAPVDDWLPDYRLDGDSGQIECGSLARPREYSGTSLLTLLTFDMAAGLDSGSPITIAADGDTVYGTADALYVANDRREFSTWNIGGSTDTEIYRFNLATESTPVFHGSGVVPGYLLNKYSLSEWNGHLRVATTTWADGQPPGTAEAEPPVSSSSVYVLAVDEDGLTEVGRIEGLGLGERIYSVRYVGDTGYVVTFREVDPLYVLDLSDPTNPAMTGELKITGYSSYLHPLAPGRLLGLGQEASDSGVALGTQVSLFDVTDPAVPDRLDQYHVPGAYSTAESDPYGFLYWEAESIVAIPLGGTALVLTVTDSTVSHRATVTQSAGEVERSLVIDDTLWTVSYSGLQANSMSDFASQAWIPFD</sequence>
<dbReference type="PIRSF" id="PIRSF006425">
    <property type="entry name" value="UCP006425_WD40"/>
    <property type="match status" value="1"/>
</dbReference>
<dbReference type="Pfam" id="PF09826">
    <property type="entry name" value="Beta_propel"/>
    <property type="match status" value="1"/>
</dbReference>
<comment type="caution">
    <text evidence="2">The sequence shown here is derived from an EMBL/GenBank/DDBJ whole genome shotgun (WGS) entry which is preliminary data.</text>
</comment>
<dbReference type="PROSITE" id="PS51257">
    <property type="entry name" value="PROKAR_LIPOPROTEIN"/>
    <property type="match status" value="1"/>
</dbReference>
<gene>
    <name evidence="2" type="ORF">FB566_3251</name>
</gene>
<evidence type="ECO:0000313" key="3">
    <source>
        <dbReference type="Proteomes" id="UP000317043"/>
    </source>
</evidence>
<dbReference type="SUPFAM" id="SSF75011">
    <property type="entry name" value="3-carboxy-cis,cis-mucoante lactonizing enzyme"/>
    <property type="match status" value="1"/>
</dbReference>